<dbReference type="InterPro" id="IPR002410">
    <property type="entry name" value="Peptidase_S33"/>
</dbReference>
<keyword evidence="5" id="KW-1185">Reference proteome</keyword>
<dbReference type="InterPro" id="IPR029058">
    <property type="entry name" value="AB_hydrolase_fold"/>
</dbReference>
<comment type="caution">
    <text evidence="4">The sequence shown here is derived from an EMBL/GenBank/DDBJ whole genome shotgun (WGS) entry which is preliminary data.</text>
</comment>
<dbReference type="Gene3D" id="3.40.50.1820">
    <property type="entry name" value="alpha/beta hydrolase"/>
    <property type="match status" value="1"/>
</dbReference>
<name>A0ABT9WQG0_9BACI</name>
<keyword evidence="2 4" id="KW-0378">Hydrolase</keyword>
<accession>A0ABT9WQG0</accession>
<evidence type="ECO:0000259" key="3">
    <source>
        <dbReference type="Pfam" id="PF00561"/>
    </source>
</evidence>
<dbReference type="EC" id="3.4.11.5" evidence="4"/>
<evidence type="ECO:0000256" key="1">
    <source>
        <dbReference type="ARBA" id="ARBA00010088"/>
    </source>
</evidence>
<dbReference type="Pfam" id="PF00561">
    <property type="entry name" value="Abhydrolase_1"/>
    <property type="match status" value="1"/>
</dbReference>
<dbReference type="RefSeq" id="WP_307227900.1">
    <property type="nucleotide sequence ID" value="NZ_JAUSTT010000006.1"/>
</dbReference>
<sequence>MTSHLIVRGKKIHVEIFGQNHLPAVLFLHGGPGESCYEFVYYQARRLSKELKVIAIDQRGVLRSERIGDDESFGMMDIIEDCEDIRLQLGIKEWAIIGHSFGGYLALVYTKYYPQSVSKVVFENPTFDFEWTARNLLKCAGKLFLSKGDKKHFHECEEYANGFYRTEELFDHYLRLGEILGDEKEKIYSPNQVATDDSVYTDEEWEAFSERTDVHLRKLREEGRMFESIIPYLSELHVPSLLLVGEYDPVTCDKHINEYNQVKKGKIVEFKGCGHMLHSEEPDRYREVVTDFIKER</sequence>
<comment type="similarity">
    <text evidence="1">Belongs to the peptidase S33 family.</text>
</comment>
<evidence type="ECO:0000313" key="4">
    <source>
        <dbReference type="EMBL" id="MDQ0175522.1"/>
    </source>
</evidence>
<gene>
    <name evidence="4" type="ORF">J2S08_001356</name>
</gene>
<dbReference type="PANTHER" id="PTHR43798">
    <property type="entry name" value="MONOACYLGLYCEROL LIPASE"/>
    <property type="match status" value="1"/>
</dbReference>
<keyword evidence="4" id="KW-0031">Aminopeptidase</keyword>
<organism evidence="4 5">
    <name type="scientific">Bacillus chungangensis</name>
    <dbReference type="NCBI Taxonomy" id="587633"/>
    <lineage>
        <taxon>Bacteria</taxon>
        <taxon>Bacillati</taxon>
        <taxon>Bacillota</taxon>
        <taxon>Bacilli</taxon>
        <taxon>Bacillales</taxon>
        <taxon>Bacillaceae</taxon>
        <taxon>Bacillus</taxon>
    </lineage>
</organism>
<proteinExistence type="inferred from homology"/>
<dbReference type="SUPFAM" id="SSF53474">
    <property type="entry name" value="alpha/beta-Hydrolases"/>
    <property type="match status" value="1"/>
</dbReference>
<dbReference type="GO" id="GO:0004177">
    <property type="term" value="F:aminopeptidase activity"/>
    <property type="evidence" value="ECO:0007669"/>
    <property type="project" value="UniProtKB-KW"/>
</dbReference>
<dbReference type="PRINTS" id="PR00793">
    <property type="entry name" value="PROAMNOPTASE"/>
</dbReference>
<dbReference type="Proteomes" id="UP001223586">
    <property type="component" value="Unassembled WGS sequence"/>
</dbReference>
<evidence type="ECO:0000256" key="2">
    <source>
        <dbReference type="ARBA" id="ARBA00022801"/>
    </source>
</evidence>
<dbReference type="InterPro" id="IPR050266">
    <property type="entry name" value="AB_hydrolase_sf"/>
</dbReference>
<keyword evidence="4" id="KW-0645">Protease</keyword>
<evidence type="ECO:0000313" key="5">
    <source>
        <dbReference type="Proteomes" id="UP001223586"/>
    </source>
</evidence>
<dbReference type="EMBL" id="JAUSTT010000006">
    <property type="protein sequence ID" value="MDQ0175522.1"/>
    <property type="molecule type" value="Genomic_DNA"/>
</dbReference>
<dbReference type="InterPro" id="IPR000073">
    <property type="entry name" value="AB_hydrolase_1"/>
</dbReference>
<reference evidence="4 5" key="1">
    <citation type="submission" date="2023-07" db="EMBL/GenBank/DDBJ databases">
        <title>Genomic Encyclopedia of Type Strains, Phase IV (KMG-IV): sequencing the most valuable type-strain genomes for metagenomic binning, comparative biology and taxonomic classification.</title>
        <authorList>
            <person name="Goeker M."/>
        </authorList>
    </citation>
    <scope>NUCLEOTIDE SEQUENCE [LARGE SCALE GENOMIC DNA]</scope>
    <source>
        <strain evidence="4 5">DSM 23837</strain>
    </source>
</reference>
<protein>
    <submittedName>
        <fullName evidence="4">Proline iminopeptidase</fullName>
        <ecNumber evidence="4">3.4.11.5</ecNumber>
    </submittedName>
</protein>
<feature type="domain" description="AB hydrolase-1" evidence="3">
    <location>
        <begin position="23"/>
        <end position="282"/>
    </location>
</feature>